<dbReference type="SMART" id="SM00066">
    <property type="entry name" value="GAL4"/>
    <property type="match status" value="1"/>
</dbReference>
<proteinExistence type="predicted"/>
<feature type="region of interest" description="Disordered" evidence="3">
    <location>
        <begin position="72"/>
        <end position="115"/>
    </location>
</feature>
<evidence type="ECO:0000313" key="5">
    <source>
        <dbReference type="EMBL" id="KAH7150543.1"/>
    </source>
</evidence>
<dbReference type="EMBL" id="JAGMUU010000006">
    <property type="protein sequence ID" value="KAH7150543.1"/>
    <property type="molecule type" value="Genomic_DNA"/>
</dbReference>
<feature type="compositionally biased region" description="Polar residues" evidence="3">
    <location>
        <begin position="83"/>
        <end position="98"/>
    </location>
</feature>
<reference evidence="5" key="1">
    <citation type="journal article" date="2021" name="Nat. Commun.">
        <title>Genetic determinants of endophytism in the Arabidopsis root mycobiome.</title>
        <authorList>
            <person name="Mesny F."/>
            <person name="Miyauchi S."/>
            <person name="Thiergart T."/>
            <person name="Pickel B."/>
            <person name="Atanasova L."/>
            <person name="Karlsson M."/>
            <person name="Huettel B."/>
            <person name="Barry K.W."/>
            <person name="Haridas S."/>
            <person name="Chen C."/>
            <person name="Bauer D."/>
            <person name="Andreopoulos W."/>
            <person name="Pangilinan J."/>
            <person name="LaButti K."/>
            <person name="Riley R."/>
            <person name="Lipzen A."/>
            <person name="Clum A."/>
            <person name="Drula E."/>
            <person name="Henrissat B."/>
            <person name="Kohler A."/>
            <person name="Grigoriev I.V."/>
            <person name="Martin F.M."/>
            <person name="Hacquard S."/>
        </authorList>
    </citation>
    <scope>NUCLEOTIDE SEQUENCE</scope>
    <source>
        <strain evidence="5">MPI-CAGE-AT-0021</strain>
    </source>
</reference>
<comment type="caution">
    <text evidence="5">The sequence shown here is derived from an EMBL/GenBank/DDBJ whole genome shotgun (WGS) entry which is preliminary data.</text>
</comment>
<feature type="domain" description="Zn(2)-C6 fungal-type" evidence="4">
    <location>
        <begin position="16"/>
        <end position="48"/>
    </location>
</feature>
<keyword evidence="1" id="KW-0479">Metal-binding</keyword>
<dbReference type="PROSITE" id="PS50048">
    <property type="entry name" value="ZN2_CY6_FUNGAL_2"/>
    <property type="match status" value="1"/>
</dbReference>
<dbReference type="CDD" id="cd00067">
    <property type="entry name" value="GAL4"/>
    <property type="match status" value="1"/>
</dbReference>
<keyword evidence="6" id="KW-1185">Reference proteome</keyword>
<dbReference type="Pfam" id="PF00172">
    <property type="entry name" value="Zn_clus"/>
    <property type="match status" value="1"/>
</dbReference>
<dbReference type="CDD" id="cd12148">
    <property type="entry name" value="fungal_TF_MHR"/>
    <property type="match status" value="1"/>
</dbReference>
<dbReference type="GO" id="GO:0008270">
    <property type="term" value="F:zinc ion binding"/>
    <property type="evidence" value="ECO:0007669"/>
    <property type="project" value="InterPro"/>
</dbReference>
<evidence type="ECO:0000259" key="4">
    <source>
        <dbReference type="PROSITE" id="PS50048"/>
    </source>
</evidence>
<dbReference type="PANTHER" id="PTHR47425">
    <property type="entry name" value="FARB-RELATED"/>
    <property type="match status" value="1"/>
</dbReference>
<evidence type="ECO:0000256" key="1">
    <source>
        <dbReference type="ARBA" id="ARBA00022723"/>
    </source>
</evidence>
<accession>A0A9P9J6W7</accession>
<evidence type="ECO:0000256" key="2">
    <source>
        <dbReference type="ARBA" id="ARBA00023242"/>
    </source>
</evidence>
<dbReference type="GO" id="GO:0000981">
    <property type="term" value="F:DNA-binding transcription factor activity, RNA polymerase II-specific"/>
    <property type="evidence" value="ECO:0007669"/>
    <property type="project" value="InterPro"/>
</dbReference>
<dbReference type="InterPro" id="IPR052761">
    <property type="entry name" value="Fungal_Detox/Toxin_TFs"/>
</dbReference>
<gene>
    <name evidence="5" type="ORF">B0J13DRAFT_440407</name>
</gene>
<dbReference type="Proteomes" id="UP000717696">
    <property type="component" value="Unassembled WGS sequence"/>
</dbReference>
<dbReference type="Gene3D" id="4.10.240.10">
    <property type="entry name" value="Zn(2)-C6 fungal-type DNA-binding domain"/>
    <property type="match status" value="1"/>
</dbReference>
<protein>
    <recommendedName>
        <fullName evidence="4">Zn(2)-C6 fungal-type domain-containing protein</fullName>
    </recommendedName>
</protein>
<evidence type="ECO:0000256" key="3">
    <source>
        <dbReference type="SAM" id="MobiDB-lite"/>
    </source>
</evidence>
<keyword evidence="2" id="KW-0539">Nucleus</keyword>
<dbReference type="Pfam" id="PF04082">
    <property type="entry name" value="Fungal_trans"/>
    <property type="match status" value="1"/>
</dbReference>
<sequence>MSDINALAKRSRASKACLTCRRRKVRCTLSRTGWPCVNCSVDGQDCVVIDRANRRVNEQDCLETPLAEDTEVKRRPSYLKPIQSHSQNDEGTVTSNDTALGCPESHTPGSDTAKDQNLSRSLLDKMPDAHVTTTLPSDHLQFYYQQISFKPEVSYQAYSFITVSNLSSLPPEDIDYLDFKRCFTLPARPLLDEFVQQYFRYVHPLLPVLNEAVFWDMYHCTSDTVSPWSMPLIVLQAMLFSASTFVSSKTLEILGYPSIRVARKRLYLRAKSLYDLETESSRLHVAQAALLLSYWSASIEKAASRPNTVWLGIAIENARSVKAHQSQRALVTTENAGDEHTNTSLKRLWGCCIIRDSLLSLSSRRNCRISQDNIDPDSGFILTFAELAPEIRQSKVYDPATKVHLLTSFLRLGLVCVQLNRVSSILFPYELGSERRFALPPEARVKMESFHVAISEWHNETNATTPNSAVWDETTCHNDIQNSTRSINECMQRLSDLQLVQFLPVGIVPCTALPLALHLIDCRISTTPPSSSPSPLIKAIKLHESLYEGVDWIAKTIQVMLEQKQIASLIEAITATTSHRTDYWEEIIISYPTYYLRLAITMDLCLSQGRLPNEADFPPCLRDSDAYDRLNSRVIPPPSDSLVIGSSLSTVVEAAQSLDHALSQFVLDTESPARSTGSISLSPTETGAIMDNLASAPLESSLGDAPEALATESFLPLIDQNAEMDLYLPTLSPSIFFED</sequence>
<organism evidence="5 6">
    <name type="scientific">Dactylonectria estremocensis</name>
    <dbReference type="NCBI Taxonomy" id="1079267"/>
    <lineage>
        <taxon>Eukaryota</taxon>
        <taxon>Fungi</taxon>
        <taxon>Dikarya</taxon>
        <taxon>Ascomycota</taxon>
        <taxon>Pezizomycotina</taxon>
        <taxon>Sordariomycetes</taxon>
        <taxon>Hypocreomycetidae</taxon>
        <taxon>Hypocreales</taxon>
        <taxon>Nectriaceae</taxon>
        <taxon>Dactylonectria</taxon>
    </lineage>
</organism>
<dbReference type="InterPro" id="IPR036864">
    <property type="entry name" value="Zn2-C6_fun-type_DNA-bd_sf"/>
</dbReference>
<dbReference type="InterPro" id="IPR007219">
    <property type="entry name" value="XnlR_reg_dom"/>
</dbReference>
<dbReference type="GO" id="GO:0006351">
    <property type="term" value="P:DNA-templated transcription"/>
    <property type="evidence" value="ECO:0007669"/>
    <property type="project" value="InterPro"/>
</dbReference>
<dbReference type="AlphaFoldDB" id="A0A9P9J6W7"/>
<dbReference type="SUPFAM" id="SSF57701">
    <property type="entry name" value="Zn2/Cys6 DNA-binding domain"/>
    <property type="match status" value="1"/>
</dbReference>
<evidence type="ECO:0000313" key="6">
    <source>
        <dbReference type="Proteomes" id="UP000717696"/>
    </source>
</evidence>
<dbReference type="GO" id="GO:0003677">
    <property type="term" value="F:DNA binding"/>
    <property type="evidence" value="ECO:0007669"/>
    <property type="project" value="InterPro"/>
</dbReference>
<name>A0A9P9J6W7_9HYPO</name>
<dbReference type="PANTHER" id="PTHR47425:SF2">
    <property type="entry name" value="FARB-RELATED"/>
    <property type="match status" value="1"/>
</dbReference>
<dbReference type="OrthoDB" id="5121955at2759"/>
<dbReference type="PROSITE" id="PS00463">
    <property type="entry name" value="ZN2_CY6_FUNGAL_1"/>
    <property type="match status" value="1"/>
</dbReference>
<dbReference type="InterPro" id="IPR001138">
    <property type="entry name" value="Zn2Cys6_DnaBD"/>
</dbReference>